<dbReference type="Pfam" id="PF00589">
    <property type="entry name" value="Phage_integrase"/>
    <property type="match status" value="1"/>
</dbReference>
<dbReference type="InterPro" id="IPR050090">
    <property type="entry name" value="Tyrosine_recombinase_XerCD"/>
</dbReference>
<proteinExistence type="inferred from homology"/>
<dbReference type="InterPro" id="IPR002104">
    <property type="entry name" value="Integrase_catalytic"/>
</dbReference>
<keyword evidence="4" id="KW-0233">DNA recombination</keyword>
<dbReference type="PANTHER" id="PTHR30349:SF64">
    <property type="entry name" value="PROPHAGE INTEGRASE INTD-RELATED"/>
    <property type="match status" value="1"/>
</dbReference>
<evidence type="ECO:0000256" key="4">
    <source>
        <dbReference type="ARBA" id="ARBA00023172"/>
    </source>
</evidence>
<protein>
    <submittedName>
        <fullName evidence="8">Tyrosine-type recombinase/integrase</fullName>
    </submittedName>
</protein>
<dbReference type="GO" id="GO:0015074">
    <property type="term" value="P:DNA integration"/>
    <property type="evidence" value="ECO:0007669"/>
    <property type="project" value="UniProtKB-KW"/>
</dbReference>
<keyword evidence="2" id="KW-0229">DNA integration</keyword>
<dbReference type="AlphaFoldDB" id="A0A6P1W1F8"/>
<dbReference type="PROSITE" id="PS51900">
    <property type="entry name" value="CB"/>
    <property type="match status" value="1"/>
</dbReference>
<name>A0A6P1W1F8_9BACT</name>
<dbReference type="InterPro" id="IPR010998">
    <property type="entry name" value="Integrase_recombinase_N"/>
</dbReference>
<dbReference type="Proteomes" id="UP000464577">
    <property type="component" value="Chromosome"/>
</dbReference>
<accession>A0A6P1W1F8</accession>
<evidence type="ECO:0000256" key="5">
    <source>
        <dbReference type="PROSITE-ProRule" id="PRU01248"/>
    </source>
</evidence>
<feature type="domain" description="Tyr recombinase" evidence="6">
    <location>
        <begin position="224"/>
        <end position="420"/>
    </location>
</feature>
<dbReference type="InterPro" id="IPR044068">
    <property type="entry name" value="CB"/>
</dbReference>
<dbReference type="Pfam" id="PF13102">
    <property type="entry name" value="Phage_int_SAM_5"/>
    <property type="match status" value="1"/>
</dbReference>
<evidence type="ECO:0000259" key="7">
    <source>
        <dbReference type="PROSITE" id="PS51900"/>
    </source>
</evidence>
<dbReference type="GO" id="GO:0003677">
    <property type="term" value="F:DNA binding"/>
    <property type="evidence" value="ECO:0007669"/>
    <property type="project" value="UniProtKB-UniRule"/>
</dbReference>
<evidence type="ECO:0000256" key="2">
    <source>
        <dbReference type="ARBA" id="ARBA00022908"/>
    </source>
</evidence>
<dbReference type="PANTHER" id="PTHR30349">
    <property type="entry name" value="PHAGE INTEGRASE-RELATED"/>
    <property type="match status" value="1"/>
</dbReference>
<reference evidence="8 9" key="1">
    <citation type="submission" date="2019-11" db="EMBL/GenBank/DDBJ databases">
        <title>Spirosoma endbachense sp. nov., isolated from a natural salt meadow.</title>
        <authorList>
            <person name="Rojas J."/>
            <person name="Ambika Manirajan B."/>
            <person name="Ratering S."/>
            <person name="Suarez C."/>
            <person name="Geissler-Plaum R."/>
            <person name="Schnell S."/>
        </authorList>
    </citation>
    <scope>NUCLEOTIDE SEQUENCE [LARGE SCALE GENOMIC DNA]</scope>
    <source>
        <strain evidence="8 9">I-24</strain>
    </source>
</reference>
<evidence type="ECO:0000313" key="9">
    <source>
        <dbReference type="Proteomes" id="UP000464577"/>
    </source>
</evidence>
<sequence length="429" mass="49552">MELTFYLKAEQSDSQGRLMIHGRICWQSQKVRFSTGEKVLPKDFKNERVKASLAHATHINQTLGTYRSELETFFYRHQNDPTQTELTTKAVQAEINRIRVELFQKKSKPALLQPVHIEPTAPTLQEFAPQYIAEMKADRSPSWGNTLNTIMRQLEVFRPGLEWSTLTINTLNQFKVYLQEEKDLSDNTIHTYISLFRGMCEYAERSGIVVPRDIFWVETRMGEVIRPSLEAGDEQKILNATLHQNQKVKQVHANLLEMVRWYFILSCHTGLRRSDQWQYLNPRIEHIENTPCLMALQQKTGNRVAIPLSETAYYLLRNPVTDRKPPLCEPYNQSLRLIGRQAKLNQLVTVGSFYKGKLLADAIPLYDAMSSHMARHTFATRMTAGGINTFTLKELMGHKSLNSTQRYQTVSNPDIVKHTLEAWAKQGKR</sequence>
<dbReference type="Gene3D" id="1.10.150.130">
    <property type="match status" value="1"/>
</dbReference>
<dbReference type="GO" id="GO:0006310">
    <property type="term" value="P:DNA recombination"/>
    <property type="evidence" value="ECO:0007669"/>
    <property type="project" value="UniProtKB-KW"/>
</dbReference>
<feature type="domain" description="Core-binding (CB)" evidence="7">
    <location>
        <begin position="122"/>
        <end position="204"/>
    </location>
</feature>
<dbReference type="InterPro" id="IPR025269">
    <property type="entry name" value="SAM-like_dom"/>
</dbReference>
<evidence type="ECO:0000259" key="6">
    <source>
        <dbReference type="PROSITE" id="PS51898"/>
    </source>
</evidence>
<keyword evidence="9" id="KW-1185">Reference proteome</keyword>
<dbReference type="KEGG" id="senf:GJR95_31540"/>
<dbReference type="EMBL" id="CP045997">
    <property type="protein sequence ID" value="QHV99271.1"/>
    <property type="molecule type" value="Genomic_DNA"/>
</dbReference>
<evidence type="ECO:0000313" key="8">
    <source>
        <dbReference type="EMBL" id="QHV99271.1"/>
    </source>
</evidence>
<dbReference type="Gene3D" id="1.10.443.10">
    <property type="entry name" value="Intergrase catalytic core"/>
    <property type="match status" value="1"/>
</dbReference>
<dbReference type="PROSITE" id="PS51898">
    <property type="entry name" value="TYR_RECOMBINASE"/>
    <property type="match status" value="1"/>
</dbReference>
<evidence type="ECO:0000256" key="1">
    <source>
        <dbReference type="ARBA" id="ARBA00008857"/>
    </source>
</evidence>
<gene>
    <name evidence="8" type="ORF">GJR95_31540</name>
</gene>
<keyword evidence="3 5" id="KW-0238">DNA-binding</keyword>
<organism evidence="8 9">
    <name type="scientific">Spirosoma endbachense</name>
    <dbReference type="NCBI Taxonomy" id="2666025"/>
    <lineage>
        <taxon>Bacteria</taxon>
        <taxon>Pseudomonadati</taxon>
        <taxon>Bacteroidota</taxon>
        <taxon>Cytophagia</taxon>
        <taxon>Cytophagales</taxon>
        <taxon>Cytophagaceae</taxon>
        <taxon>Spirosoma</taxon>
    </lineage>
</organism>
<evidence type="ECO:0000256" key="3">
    <source>
        <dbReference type="ARBA" id="ARBA00023125"/>
    </source>
</evidence>
<dbReference type="InterPro" id="IPR011010">
    <property type="entry name" value="DNA_brk_join_enz"/>
</dbReference>
<dbReference type="SUPFAM" id="SSF56349">
    <property type="entry name" value="DNA breaking-rejoining enzymes"/>
    <property type="match status" value="1"/>
</dbReference>
<comment type="similarity">
    <text evidence="1">Belongs to the 'phage' integrase family.</text>
</comment>
<dbReference type="RefSeq" id="WP_162389675.1">
    <property type="nucleotide sequence ID" value="NZ_CP045997.1"/>
</dbReference>
<dbReference type="InterPro" id="IPR013762">
    <property type="entry name" value="Integrase-like_cat_sf"/>
</dbReference>